<evidence type="ECO:0000313" key="2">
    <source>
        <dbReference type="Proteomes" id="UP001596083"/>
    </source>
</evidence>
<sequence>MTTYDESFDERRPEPPRCEECHRIYDGYIAAALKGDGEEGLKWKTARSRHLWLEHA</sequence>
<keyword evidence="2" id="KW-1185">Reference proteome</keyword>
<evidence type="ECO:0000313" key="1">
    <source>
        <dbReference type="EMBL" id="MFC5719294.1"/>
    </source>
</evidence>
<organism evidence="1 2">
    <name type="scientific">Streptomyces gamaensis</name>
    <dbReference type="NCBI Taxonomy" id="1763542"/>
    <lineage>
        <taxon>Bacteria</taxon>
        <taxon>Bacillati</taxon>
        <taxon>Actinomycetota</taxon>
        <taxon>Actinomycetes</taxon>
        <taxon>Kitasatosporales</taxon>
        <taxon>Streptomycetaceae</taxon>
        <taxon>Streptomyces</taxon>
    </lineage>
</organism>
<protein>
    <submittedName>
        <fullName evidence="1">Uncharacterized protein</fullName>
    </submittedName>
</protein>
<reference evidence="2" key="1">
    <citation type="journal article" date="2019" name="Int. J. Syst. Evol. Microbiol.">
        <title>The Global Catalogue of Microorganisms (GCM) 10K type strain sequencing project: providing services to taxonomists for standard genome sequencing and annotation.</title>
        <authorList>
            <consortium name="The Broad Institute Genomics Platform"/>
            <consortium name="The Broad Institute Genome Sequencing Center for Infectious Disease"/>
            <person name="Wu L."/>
            <person name="Ma J."/>
        </authorList>
    </citation>
    <scope>NUCLEOTIDE SEQUENCE [LARGE SCALE GENOMIC DNA]</scope>
    <source>
        <strain evidence="2">CGMCC 4.7304</strain>
    </source>
</reference>
<dbReference type="Proteomes" id="UP001596083">
    <property type="component" value="Unassembled WGS sequence"/>
</dbReference>
<proteinExistence type="predicted"/>
<dbReference type="RefSeq" id="WP_390314343.1">
    <property type="nucleotide sequence ID" value="NZ_JBHSPB010000002.1"/>
</dbReference>
<gene>
    <name evidence="1" type="ORF">ACFP1Z_03720</name>
</gene>
<accession>A0ABW0YRW5</accession>
<dbReference type="EMBL" id="JBHSPB010000002">
    <property type="protein sequence ID" value="MFC5719294.1"/>
    <property type="molecule type" value="Genomic_DNA"/>
</dbReference>
<comment type="caution">
    <text evidence="1">The sequence shown here is derived from an EMBL/GenBank/DDBJ whole genome shotgun (WGS) entry which is preliminary data.</text>
</comment>
<name>A0ABW0YRW5_9ACTN</name>